<dbReference type="AlphaFoldDB" id="A0A804LVU3"/>
<dbReference type="EnsemblPlants" id="Zm00001eb040440_T001">
    <property type="protein sequence ID" value="Zm00001eb040440_P001"/>
    <property type="gene ID" value="Zm00001eb040440"/>
</dbReference>
<dbReference type="Gramene" id="Zm00001eb040440_T001">
    <property type="protein sequence ID" value="Zm00001eb040440_P001"/>
    <property type="gene ID" value="Zm00001eb040440"/>
</dbReference>
<dbReference type="InParanoid" id="A0A804LVU3"/>
<dbReference type="Proteomes" id="UP000007305">
    <property type="component" value="Chromosome 1"/>
</dbReference>
<feature type="region of interest" description="Disordered" evidence="1">
    <location>
        <begin position="71"/>
        <end position="97"/>
    </location>
</feature>
<accession>A0A804LVU3</accession>
<name>A0A804LVU3_MAIZE</name>
<sequence>MGGHADRAPIGRLGSRARRKRRHAASDPDGRSPPAAGEHASARASCWVLPPGPARREKTCRNMAIARSVTTATVSSGPPLASPLTAHHHASSTESESWAQKPPFALLEISVPSTGTLYVYARRATFPSALGAPQLYLYSSGLLDSTEENDSWPMGHRASTVPLGARFCHRAARLPSASAIARFIRHHPRSLPSTLPAAACSSFNDADPPRLPSPCALPHSPSALPAAVRSFDGAYPALRTDSVIDFHLRELAATAGPVHPAAVAKSSSAINAAATELLDLSRDFSDYSNFNSDISGELECLASAAGAAPRSDAPDAAAVDLNDLESMDLSADAAPLERVEPFVLACLLALGPDADRARGARQRPGYAC</sequence>
<protein>
    <submittedName>
        <fullName evidence="2">Uncharacterized protein</fullName>
    </submittedName>
</protein>
<evidence type="ECO:0000313" key="3">
    <source>
        <dbReference type="Proteomes" id="UP000007305"/>
    </source>
</evidence>
<proteinExistence type="predicted"/>
<feature type="region of interest" description="Disordered" evidence="1">
    <location>
        <begin position="1"/>
        <end position="44"/>
    </location>
</feature>
<organism evidence="2 3">
    <name type="scientific">Zea mays</name>
    <name type="common">Maize</name>
    <dbReference type="NCBI Taxonomy" id="4577"/>
    <lineage>
        <taxon>Eukaryota</taxon>
        <taxon>Viridiplantae</taxon>
        <taxon>Streptophyta</taxon>
        <taxon>Embryophyta</taxon>
        <taxon>Tracheophyta</taxon>
        <taxon>Spermatophyta</taxon>
        <taxon>Magnoliopsida</taxon>
        <taxon>Liliopsida</taxon>
        <taxon>Poales</taxon>
        <taxon>Poaceae</taxon>
        <taxon>PACMAD clade</taxon>
        <taxon>Panicoideae</taxon>
        <taxon>Andropogonodae</taxon>
        <taxon>Andropogoneae</taxon>
        <taxon>Tripsacinae</taxon>
        <taxon>Zea</taxon>
    </lineage>
</organism>
<reference evidence="2" key="2">
    <citation type="submission" date="2019-07" db="EMBL/GenBank/DDBJ databases">
        <authorList>
            <person name="Seetharam A."/>
            <person name="Woodhouse M."/>
            <person name="Cannon E."/>
        </authorList>
    </citation>
    <scope>NUCLEOTIDE SEQUENCE [LARGE SCALE GENOMIC DNA]</scope>
    <source>
        <strain evidence="2">cv. B73</strain>
    </source>
</reference>
<evidence type="ECO:0000256" key="1">
    <source>
        <dbReference type="SAM" id="MobiDB-lite"/>
    </source>
</evidence>
<keyword evidence="3" id="KW-1185">Reference proteome</keyword>
<reference evidence="3" key="1">
    <citation type="submission" date="2015-12" db="EMBL/GenBank/DDBJ databases">
        <title>Update maize B73 reference genome by single molecule sequencing technologies.</title>
        <authorList>
            <consortium name="Maize Genome Sequencing Project"/>
            <person name="Ware D."/>
        </authorList>
    </citation>
    <scope>NUCLEOTIDE SEQUENCE [LARGE SCALE GENOMIC DNA]</scope>
    <source>
        <strain evidence="3">cv. B73</strain>
    </source>
</reference>
<reference evidence="2" key="3">
    <citation type="submission" date="2021-05" db="UniProtKB">
        <authorList>
            <consortium name="EnsemblPlants"/>
        </authorList>
    </citation>
    <scope>IDENTIFICATION</scope>
    <source>
        <strain evidence="2">cv. B73</strain>
    </source>
</reference>
<evidence type="ECO:0000313" key="2">
    <source>
        <dbReference type="EnsemblPlants" id="Zm00001eb040440_P001"/>
    </source>
</evidence>